<evidence type="ECO:0000313" key="3">
    <source>
        <dbReference type="EMBL" id="MFC5396412.1"/>
    </source>
</evidence>
<dbReference type="Gene3D" id="3.30.70.2970">
    <property type="entry name" value="Protein of unknown function (DUF541), domain 2"/>
    <property type="match status" value="1"/>
</dbReference>
<protein>
    <submittedName>
        <fullName evidence="3">SIMPL domain-containing protein</fullName>
    </submittedName>
</protein>
<dbReference type="RefSeq" id="WP_377012896.1">
    <property type="nucleotide sequence ID" value="NZ_JBHSLV010000072.1"/>
</dbReference>
<keyword evidence="4" id="KW-1185">Reference proteome</keyword>
<dbReference type="PANTHER" id="PTHR34387:SF1">
    <property type="entry name" value="PERIPLASMIC IMMUNOGENIC PROTEIN"/>
    <property type="match status" value="1"/>
</dbReference>
<dbReference type="InterPro" id="IPR052022">
    <property type="entry name" value="26kDa_periplasmic_antigen"/>
</dbReference>
<feature type="chain" id="PRO_5047343041" evidence="2">
    <location>
        <begin position="23"/>
        <end position="247"/>
    </location>
</feature>
<feature type="signal peptide" evidence="2">
    <location>
        <begin position="1"/>
        <end position="22"/>
    </location>
</feature>
<evidence type="ECO:0000256" key="1">
    <source>
        <dbReference type="SAM" id="MobiDB-lite"/>
    </source>
</evidence>
<feature type="compositionally biased region" description="Low complexity" evidence="1">
    <location>
        <begin position="103"/>
        <end position="114"/>
    </location>
</feature>
<dbReference type="InterPro" id="IPR007497">
    <property type="entry name" value="SIMPL/DUF541"/>
</dbReference>
<dbReference type="Gene3D" id="3.30.110.170">
    <property type="entry name" value="Protein of unknown function (DUF541), domain 1"/>
    <property type="match status" value="1"/>
</dbReference>
<dbReference type="EMBL" id="JBHSLV010000072">
    <property type="protein sequence ID" value="MFC5396412.1"/>
    <property type="molecule type" value="Genomic_DNA"/>
</dbReference>
<evidence type="ECO:0000313" key="4">
    <source>
        <dbReference type="Proteomes" id="UP001596104"/>
    </source>
</evidence>
<evidence type="ECO:0000256" key="2">
    <source>
        <dbReference type="SAM" id="SignalP"/>
    </source>
</evidence>
<comment type="caution">
    <text evidence="3">The sequence shown here is derived from an EMBL/GenBank/DDBJ whole genome shotgun (WGS) entry which is preliminary data.</text>
</comment>
<dbReference type="Pfam" id="PF04402">
    <property type="entry name" value="SIMPL"/>
    <property type="match status" value="1"/>
</dbReference>
<organism evidence="3 4">
    <name type="scientific">Bosea vestrisii</name>
    <dbReference type="NCBI Taxonomy" id="151416"/>
    <lineage>
        <taxon>Bacteria</taxon>
        <taxon>Pseudomonadati</taxon>
        <taxon>Pseudomonadota</taxon>
        <taxon>Alphaproteobacteria</taxon>
        <taxon>Hyphomicrobiales</taxon>
        <taxon>Boseaceae</taxon>
        <taxon>Bosea</taxon>
    </lineage>
</organism>
<name>A0ABW0HGM0_9HYPH</name>
<sequence>MSKTKKALLIAALAAFSAPVHAQTAGPLAPAEGIVIQTTGEVRVKPDLATVHAGVVSEGKTAAEALAKNTPALARLIEAVKAAGVAQGDLSTSQIALIPRMTQPSSSSSSSPQPRAAKIDGYEARTGITVIVRDIAKAGPLIDALVAAGANDMSGISFGLADEGKAKDQARDKAAEAARGRAEIYAKRLGVKVGELVSIVEAEAEPPARPMGDVRAYRMAAAGAPVSIEPGEVTVSAALRTVWRIEK</sequence>
<gene>
    <name evidence="3" type="ORF">ACFPPC_27590</name>
</gene>
<feature type="region of interest" description="Disordered" evidence="1">
    <location>
        <begin position="100"/>
        <end position="119"/>
    </location>
</feature>
<dbReference type="Proteomes" id="UP001596104">
    <property type="component" value="Unassembled WGS sequence"/>
</dbReference>
<dbReference type="PANTHER" id="PTHR34387">
    <property type="entry name" value="SLR1258 PROTEIN"/>
    <property type="match status" value="1"/>
</dbReference>
<proteinExistence type="predicted"/>
<accession>A0ABW0HGM0</accession>
<reference evidence="4" key="1">
    <citation type="journal article" date="2019" name="Int. J. Syst. Evol. Microbiol.">
        <title>The Global Catalogue of Microorganisms (GCM) 10K type strain sequencing project: providing services to taxonomists for standard genome sequencing and annotation.</title>
        <authorList>
            <consortium name="The Broad Institute Genomics Platform"/>
            <consortium name="The Broad Institute Genome Sequencing Center for Infectious Disease"/>
            <person name="Wu L."/>
            <person name="Ma J."/>
        </authorList>
    </citation>
    <scope>NUCLEOTIDE SEQUENCE [LARGE SCALE GENOMIC DNA]</scope>
    <source>
        <strain evidence="4">CGMCC 1.16326</strain>
    </source>
</reference>
<keyword evidence="2" id="KW-0732">Signal</keyword>